<proteinExistence type="predicted"/>
<reference evidence="1" key="1">
    <citation type="journal article" date="2014" name="Front. Microbiol.">
        <title>High frequency of phylogenetically diverse reductive dehalogenase-homologous genes in deep subseafloor sedimentary metagenomes.</title>
        <authorList>
            <person name="Kawai M."/>
            <person name="Futagami T."/>
            <person name="Toyoda A."/>
            <person name="Takaki Y."/>
            <person name="Nishi S."/>
            <person name="Hori S."/>
            <person name="Arai W."/>
            <person name="Tsubouchi T."/>
            <person name="Morono Y."/>
            <person name="Uchiyama I."/>
            <person name="Ito T."/>
            <person name="Fujiyama A."/>
            <person name="Inagaki F."/>
            <person name="Takami H."/>
        </authorList>
    </citation>
    <scope>NUCLEOTIDE SEQUENCE</scope>
    <source>
        <strain evidence="1">Expedition CK06-06</strain>
    </source>
</reference>
<protein>
    <submittedName>
        <fullName evidence="1">Uncharacterized protein</fullName>
    </submittedName>
</protein>
<gene>
    <name evidence="1" type="ORF">S12H4_59604</name>
</gene>
<feature type="non-terminal residue" evidence="1">
    <location>
        <position position="124"/>
    </location>
</feature>
<comment type="caution">
    <text evidence="1">The sequence shown here is derived from an EMBL/GenBank/DDBJ whole genome shotgun (WGS) entry which is preliminary data.</text>
</comment>
<organism evidence="1">
    <name type="scientific">marine sediment metagenome</name>
    <dbReference type="NCBI Taxonomy" id="412755"/>
    <lineage>
        <taxon>unclassified sequences</taxon>
        <taxon>metagenomes</taxon>
        <taxon>ecological metagenomes</taxon>
    </lineage>
</organism>
<dbReference type="EMBL" id="BARW01038997">
    <property type="protein sequence ID" value="GAJ17295.1"/>
    <property type="molecule type" value="Genomic_DNA"/>
</dbReference>
<accession>X1VYH3</accession>
<sequence>MMKMKTRFNILFLLSLLLIVFFLGSIEAVSGCCSHHDGVCCECGAQSDGKVICNDGWTESSCYYNKMAMCQTISIINTSCSFSSPSHVNSPCKTDSDCACSTSHCGCVLKDYKDNPGCLCLPQA</sequence>
<evidence type="ECO:0000313" key="1">
    <source>
        <dbReference type="EMBL" id="GAJ17295.1"/>
    </source>
</evidence>
<dbReference type="AlphaFoldDB" id="X1VYH3"/>
<name>X1VYH3_9ZZZZ</name>